<dbReference type="EMBL" id="JACGWM010000013">
    <property type="protein sequence ID" value="KAL0332686.1"/>
    <property type="molecule type" value="Genomic_DNA"/>
</dbReference>
<organism evidence="9">
    <name type="scientific">Sesamum calycinum</name>
    <dbReference type="NCBI Taxonomy" id="2727403"/>
    <lineage>
        <taxon>Eukaryota</taxon>
        <taxon>Viridiplantae</taxon>
        <taxon>Streptophyta</taxon>
        <taxon>Embryophyta</taxon>
        <taxon>Tracheophyta</taxon>
        <taxon>Spermatophyta</taxon>
        <taxon>Magnoliopsida</taxon>
        <taxon>eudicotyledons</taxon>
        <taxon>Gunneridae</taxon>
        <taxon>Pentapetalae</taxon>
        <taxon>asterids</taxon>
        <taxon>lamiids</taxon>
        <taxon>Lamiales</taxon>
        <taxon>Pedaliaceae</taxon>
        <taxon>Sesamum</taxon>
    </lineage>
</organism>
<reference evidence="9" key="1">
    <citation type="submission" date="2020-06" db="EMBL/GenBank/DDBJ databases">
        <authorList>
            <person name="Li T."/>
            <person name="Hu X."/>
            <person name="Zhang T."/>
            <person name="Song X."/>
            <person name="Zhang H."/>
            <person name="Dai N."/>
            <person name="Sheng W."/>
            <person name="Hou X."/>
            <person name="Wei L."/>
        </authorList>
    </citation>
    <scope>NUCLEOTIDE SEQUENCE</scope>
    <source>
        <strain evidence="9">KEN8</strain>
        <tissue evidence="9">Leaf</tissue>
    </source>
</reference>
<evidence type="ECO:0000256" key="1">
    <source>
        <dbReference type="ARBA" id="ARBA00004191"/>
    </source>
</evidence>
<dbReference type="Gene3D" id="2.160.20.10">
    <property type="entry name" value="Single-stranded right-handed beta-helix, Pectin lyase-like"/>
    <property type="match status" value="1"/>
</dbReference>
<dbReference type="InterPro" id="IPR011050">
    <property type="entry name" value="Pectin_lyase_fold/virulence"/>
</dbReference>
<dbReference type="Pfam" id="PF00295">
    <property type="entry name" value="Glyco_hydro_28"/>
    <property type="match status" value="1"/>
</dbReference>
<dbReference type="GO" id="GO:0004650">
    <property type="term" value="F:polygalacturonase activity"/>
    <property type="evidence" value="ECO:0007669"/>
    <property type="project" value="InterPro"/>
</dbReference>
<dbReference type="AlphaFoldDB" id="A0AAW2MNP6"/>
<keyword evidence="7" id="KW-0961">Cell wall biogenesis/degradation</keyword>
<accession>A0AAW2MNP6</accession>
<dbReference type="InterPro" id="IPR012334">
    <property type="entry name" value="Pectin_lyas_fold"/>
</dbReference>
<evidence type="ECO:0000256" key="4">
    <source>
        <dbReference type="ARBA" id="ARBA00022525"/>
    </source>
</evidence>
<evidence type="ECO:0000256" key="5">
    <source>
        <dbReference type="ARBA" id="ARBA00022801"/>
    </source>
</evidence>
<keyword evidence="6 8" id="KW-0326">Glycosidase</keyword>
<comment type="similarity">
    <text evidence="2 8">Belongs to the glycosyl hydrolase 28 family.</text>
</comment>
<comment type="caution">
    <text evidence="9">The sequence shown here is derived from an EMBL/GenBank/DDBJ whole genome shotgun (WGS) entry which is preliminary data.</text>
</comment>
<sequence>MDNVSNPIIIDQEYCPHNLCKRDRPSFIKISKVNLKNIRGTTNSEEAVTLLCSKLKPCENVVVGDIDLKYNGNRGPITTKCVNVQPTFVGKQNPPICATAAPSV</sequence>
<proteinExistence type="inferred from homology"/>
<evidence type="ECO:0000256" key="7">
    <source>
        <dbReference type="ARBA" id="ARBA00023316"/>
    </source>
</evidence>
<evidence type="ECO:0000256" key="3">
    <source>
        <dbReference type="ARBA" id="ARBA00022512"/>
    </source>
</evidence>
<evidence type="ECO:0000256" key="6">
    <source>
        <dbReference type="ARBA" id="ARBA00023295"/>
    </source>
</evidence>
<evidence type="ECO:0000256" key="8">
    <source>
        <dbReference type="RuleBase" id="RU361169"/>
    </source>
</evidence>
<keyword evidence="4" id="KW-0964">Secreted</keyword>
<evidence type="ECO:0000313" key="9">
    <source>
        <dbReference type="EMBL" id="KAL0332686.1"/>
    </source>
</evidence>
<protein>
    <submittedName>
        <fullName evidence="9">Polygalacturonase</fullName>
    </submittedName>
</protein>
<dbReference type="PANTHER" id="PTHR31375">
    <property type="match status" value="1"/>
</dbReference>
<keyword evidence="5 8" id="KW-0378">Hydrolase</keyword>
<dbReference type="InterPro" id="IPR000743">
    <property type="entry name" value="Glyco_hydro_28"/>
</dbReference>
<dbReference type="GO" id="GO:0005975">
    <property type="term" value="P:carbohydrate metabolic process"/>
    <property type="evidence" value="ECO:0007669"/>
    <property type="project" value="InterPro"/>
</dbReference>
<dbReference type="SUPFAM" id="SSF51126">
    <property type="entry name" value="Pectin lyase-like"/>
    <property type="match status" value="1"/>
</dbReference>
<gene>
    <name evidence="9" type="ORF">Scaly_2170100</name>
</gene>
<reference evidence="9" key="2">
    <citation type="journal article" date="2024" name="Plant">
        <title>Genomic evolution and insights into agronomic trait innovations of Sesamum species.</title>
        <authorList>
            <person name="Miao H."/>
            <person name="Wang L."/>
            <person name="Qu L."/>
            <person name="Liu H."/>
            <person name="Sun Y."/>
            <person name="Le M."/>
            <person name="Wang Q."/>
            <person name="Wei S."/>
            <person name="Zheng Y."/>
            <person name="Lin W."/>
            <person name="Duan Y."/>
            <person name="Cao H."/>
            <person name="Xiong S."/>
            <person name="Wang X."/>
            <person name="Wei L."/>
            <person name="Li C."/>
            <person name="Ma Q."/>
            <person name="Ju M."/>
            <person name="Zhao R."/>
            <person name="Li G."/>
            <person name="Mu C."/>
            <person name="Tian Q."/>
            <person name="Mei H."/>
            <person name="Zhang T."/>
            <person name="Gao T."/>
            <person name="Zhang H."/>
        </authorList>
    </citation>
    <scope>NUCLEOTIDE SEQUENCE</scope>
    <source>
        <strain evidence="9">KEN8</strain>
    </source>
</reference>
<dbReference type="GO" id="GO:0071555">
    <property type="term" value="P:cell wall organization"/>
    <property type="evidence" value="ECO:0007669"/>
    <property type="project" value="UniProtKB-KW"/>
</dbReference>
<evidence type="ECO:0000256" key="2">
    <source>
        <dbReference type="ARBA" id="ARBA00008834"/>
    </source>
</evidence>
<keyword evidence="3" id="KW-0134">Cell wall</keyword>
<name>A0AAW2MNP6_9LAMI</name>
<comment type="subcellular location">
    <subcellularLocation>
        <location evidence="1">Secreted</location>
        <location evidence="1">Cell wall</location>
    </subcellularLocation>
</comment>